<gene>
    <name evidence="3" type="ORF">MELLADRAFT_93032</name>
</gene>
<dbReference type="Proteomes" id="UP000001072">
    <property type="component" value="Unassembled WGS sequence"/>
</dbReference>
<keyword evidence="4" id="KW-1185">Reference proteome</keyword>
<dbReference type="OrthoDB" id="3057168at2759"/>
<proteinExistence type="predicted"/>
<dbReference type="PANTHER" id="PTHR33840">
    <property type="match status" value="1"/>
</dbReference>
<sequence length="613" mass="69413">MSTDDILDVGQCSTPDVVRRVQDELLNKPRILRSNSDQPSSVHEGRSESVERERKDEFLMISDLARRAATEDSRLLQTAFVRAVETFRATMAADGEREVKRASSAPTNPYSLGYVDAKKLSEEVTENSKRLHKRIIVCCDGTWQNGLNANDPRQATNVLRLARSIFPEDRRTFPPIPQVVHYQTGLGRLGTTGDPALNVAEGATGLGISAKIREAYAFIAQNYIPGDELLLFGFSRGAFTARTIVSLISDIGILTNQGMEDFYKIFAAYQARANPECQKGIGELERFLDDYREGGAKSARKMPPGTLKCVGVWDTVGALGIPKLFKKTESPKLLGFQDTNLSPHVQYAFHAIALNETREDFVPTKWIQTDDGRTYLGKHNKKKQILKQVWFAGAHSDVGGGNPVRDLADVSLVWMVVRIFMVYDIESLNLRAATWLYRVAYNLWFLLQANLLHHELLAIDSDYLATLLHPQFDWGEQSPIDRDTVREPPKTWNPATQETIHASVENQHEIPPDLQDIFENVHRRSTLVETLLPFEIEMKERWNSLTTRLERRIDKGKEVGINVIGEVRRTVLDILGEFFHFNRDRLWVNSYLKDSEDLAQHALESSDPNNPIR</sequence>
<protein>
    <recommendedName>
        <fullName evidence="2">T6SS Phospholipase effector Tle1-like catalytic domain-containing protein</fullName>
    </recommendedName>
</protein>
<evidence type="ECO:0000313" key="4">
    <source>
        <dbReference type="Proteomes" id="UP000001072"/>
    </source>
</evidence>
<dbReference type="RefSeq" id="XP_007416034.1">
    <property type="nucleotide sequence ID" value="XM_007415972.1"/>
</dbReference>
<name>F4S3N7_MELLP</name>
<dbReference type="KEGG" id="mlr:MELLADRAFT_93032"/>
<organism evidence="4">
    <name type="scientific">Melampsora larici-populina (strain 98AG31 / pathotype 3-4-7)</name>
    <name type="common">Poplar leaf rust fungus</name>
    <dbReference type="NCBI Taxonomy" id="747676"/>
    <lineage>
        <taxon>Eukaryota</taxon>
        <taxon>Fungi</taxon>
        <taxon>Dikarya</taxon>
        <taxon>Basidiomycota</taxon>
        <taxon>Pucciniomycotina</taxon>
        <taxon>Pucciniomycetes</taxon>
        <taxon>Pucciniales</taxon>
        <taxon>Melampsoraceae</taxon>
        <taxon>Melampsora</taxon>
    </lineage>
</organism>
<reference evidence="4" key="1">
    <citation type="journal article" date="2011" name="Proc. Natl. Acad. Sci. U.S.A.">
        <title>Obligate biotrophy features unraveled by the genomic analysis of rust fungi.</title>
        <authorList>
            <person name="Duplessis S."/>
            <person name="Cuomo C.A."/>
            <person name="Lin Y.-C."/>
            <person name="Aerts A."/>
            <person name="Tisserant E."/>
            <person name="Veneault-Fourrey C."/>
            <person name="Joly D.L."/>
            <person name="Hacquard S."/>
            <person name="Amselem J."/>
            <person name="Cantarel B.L."/>
            <person name="Chiu R."/>
            <person name="Coutinho P.M."/>
            <person name="Feau N."/>
            <person name="Field M."/>
            <person name="Frey P."/>
            <person name="Gelhaye E."/>
            <person name="Goldberg J."/>
            <person name="Grabherr M.G."/>
            <person name="Kodira C.D."/>
            <person name="Kohler A."/>
            <person name="Kuees U."/>
            <person name="Lindquist E.A."/>
            <person name="Lucas S.M."/>
            <person name="Mago R."/>
            <person name="Mauceli E."/>
            <person name="Morin E."/>
            <person name="Murat C."/>
            <person name="Pangilinan J.L."/>
            <person name="Park R."/>
            <person name="Pearson M."/>
            <person name="Quesneville H."/>
            <person name="Rouhier N."/>
            <person name="Sakthikumar S."/>
            <person name="Salamov A.A."/>
            <person name="Schmutz J."/>
            <person name="Selles B."/>
            <person name="Shapiro H."/>
            <person name="Tanguay P."/>
            <person name="Tuskan G.A."/>
            <person name="Henrissat B."/>
            <person name="Van de Peer Y."/>
            <person name="Rouze P."/>
            <person name="Ellis J.G."/>
            <person name="Dodds P.N."/>
            <person name="Schein J.E."/>
            <person name="Zhong S."/>
            <person name="Hamelin R.C."/>
            <person name="Grigoriev I.V."/>
            <person name="Szabo L.J."/>
            <person name="Martin F."/>
        </authorList>
    </citation>
    <scope>NUCLEOTIDE SEQUENCE [LARGE SCALE GENOMIC DNA]</scope>
    <source>
        <strain evidence="4">98AG31 / pathotype 3-4-7</strain>
    </source>
</reference>
<dbReference type="GeneID" id="18936442"/>
<dbReference type="VEuPathDB" id="FungiDB:MELLADRAFT_93032"/>
<evidence type="ECO:0000259" key="2">
    <source>
        <dbReference type="Pfam" id="PF09994"/>
    </source>
</evidence>
<accession>F4S3N7</accession>
<dbReference type="PANTHER" id="PTHR33840:SF1">
    <property type="entry name" value="TLE1 PHOSPHOLIPASE DOMAIN-CONTAINING PROTEIN"/>
    <property type="match status" value="1"/>
</dbReference>
<dbReference type="EMBL" id="GL883144">
    <property type="protein sequence ID" value="EGG00763.1"/>
    <property type="molecule type" value="Genomic_DNA"/>
</dbReference>
<feature type="domain" description="T6SS Phospholipase effector Tle1-like catalytic" evidence="2">
    <location>
        <begin position="133"/>
        <end position="416"/>
    </location>
</feature>
<feature type="region of interest" description="Disordered" evidence="1">
    <location>
        <begin position="29"/>
        <end position="53"/>
    </location>
</feature>
<dbReference type="InterPro" id="IPR018712">
    <property type="entry name" value="Tle1-like_cat"/>
</dbReference>
<dbReference type="HOGENOM" id="CLU_445549_0_0_1"/>
<dbReference type="AlphaFoldDB" id="F4S3N7"/>
<dbReference type="eggNOG" id="ENOG502QSYI">
    <property type="taxonomic scope" value="Eukaryota"/>
</dbReference>
<feature type="compositionally biased region" description="Basic and acidic residues" evidence="1">
    <location>
        <begin position="43"/>
        <end position="53"/>
    </location>
</feature>
<dbReference type="InParanoid" id="F4S3N7"/>
<evidence type="ECO:0000256" key="1">
    <source>
        <dbReference type="SAM" id="MobiDB-lite"/>
    </source>
</evidence>
<evidence type="ECO:0000313" key="3">
    <source>
        <dbReference type="EMBL" id="EGG00763.1"/>
    </source>
</evidence>
<dbReference type="Pfam" id="PF09994">
    <property type="entry name" value="T6SS_Tle1-like_cat"/>
    <property type="match status" value="1"/>
</dbReference>